<dbReference type="InterPro" id="IPR052232">
    <property type="entry name" value="RLK_Ser/Thr-Kinase"/>
</dbReference>
<dbReference type="SMART" id="SM00220">
    <property type="entry name" value="S_TKc"/>
    <property type="match status" value="1"/>
</dbReference>
<dbReference type="FunFam" id="1.10.510.10:FF:000035">
    <property type="entry name" value="Putative receptor-like serine/threonine-protein kinase"/>
    <property type="match status" value="1"/>
</dbReference>
<gene>
    <name evidence="18" type="ORF">J5N97_014166</name>
</gene>
<dbReference type="InterPro" id="IPR017441">
    <property type="entry name" value="Protein_kinase_ATP_BS"/>
</dbReference>
<dbReference type="GO" id="GO:0016020">
    <property type="term" value="C:membrane"/>
    <property type="evidence" value="ECO:0007669"/>
    <property type="project" value="UniProtKB-SubCell"/>
</dbReference>
<keyword evidence="15" id="KW-0175">Coiled coil</keyword>
<keyword evidence="5" id="KW-0808">Transferase</keyword>
<keyword evidence="7 14" id="KW-0547">Nucleotide-binding</keyword>
<evidence type="ECO:0000256" key="8">
    <source>
        <dbReference type="ARBA" id="ARBA00022777"/>
    </source>
</evidence>
<dbReference type="GO" id="GO:0004674">
    <property type="term" value="F:protein serine/threonine kinase activity"/>
    <property type="evidence" value="ECO:0007669"/>
    <property type="project" value="UniProtKB-KW"/>
</dbReference>
<feature type="coiled-coil region" evidence="15">
    <location>
        <begin position="7"/>
        <end position="34"/>
    </location>
</feature>
<feature type="region of interest" description="Disordered" evidence="16">
    <location>
        <begin position="39"/>
        <end position="60"/>
    </location>
</feature>
<dbReference type="InterPro" id="IPR000719">
    <property type="entry name" value="Prot_kinase_dom"/>
</dbReference>
<dbReference type="PROSITE" id="PS50011">
    <property type="entry name" value="PROTEIN_KINASE_DOM"/>
    <property type="match status" value="1"/>
</dbReference>
<feature type="compositionally biased region" description="Polar residues" evidence="16">
    <location>
        <begin position="806"/>
        <end position="816"/>
    </location>
</feature>
<keyword evidence="6" id="KW-0812">Transmembrane</keyword>
<dbReference type="InterPro" id="IPR008271">
    <property type="entry name" value="Ser/Thr_kinase_AS"/>
</dbReference>
<protein>
    <recommendedName>
        <fullName evidence="2">non-specific serine/threonine protein kinase</fullName>
        <ecNumber evidence="2">2.7.11.1</ecNumber>
    </recommendedName>
</protein>
<evidence type="ECO:0000256" key="11">
    <source>
        <dbReference type="ARBA" id="ARBA00023136"/>
    </source>
</evidence>
<evidence type="ECO:0000256" key="16">
    <source>
        <dbReference type="SAM" id="MobiDB-lite"/>
    </source>
</evidence>
<evidence type="ECO:0000256" key="3">
    <source>
        <dbReference type="ARBA" id="ARBA00022527"/>
    </source>
</evidence>
<dbReference type="PROSITE" id="PS00107">
    <property type="entry name" value="PROTEIN_KINASE_ATP"/>
    <property type="match status" value="1"/>
</dbReference>
<feature type="binding site" evidence="14">
    <location>
        <position position="514"/>
    </location>
    <ligand>
        <name>ATP</name>
        <dbReference type="ChEBI" id="CHEBI:30616"/>
    </ligand>
</feature>
<evidence type="ECO:0000256" key="9">
    <source>
        <dbReference type="ARBA" id="ARBA00022840"/>
    </source>
</evidence>
<comment type="subcellular location">
    <subcellularLocation>
        <location evidence="1">Membrane</location>
        <topology evidence="1">Single-pass membrane protein</topology>
    </subcellularLocation>
</comment>
<dbReference type="Gene3D" id="1.10.510.10">
    <property type="entry name" value="Transferase(Phosphotransferase) domain 1"/>
    <property type="match status" value="1"/>
</dbReference>
<dbReference type="Proteomes" id="UP001085076">
    <property type="component" value="Miscellaneous, Linkage group lg03"/>
</dbReference>
<keyword evidence="4" id="KW-0597">Phosphoprotein</keyword>
<feature type="compositionally biased region" description="Polar residues" evidence="16">
    <location>
        <begin position="416"/>
        <end position="425"/>
    </location>
</feature>
<evidence type="ECO:0000259" key="17">
    <source>
        <dbReference type="PROSITE" id="PS50011"/>
    </source>
</evidence>
<comment type="catalytic activity">
    <reaction evidence="12">
        <text>L-threonyl-[protein] + ATP = O-phospho-L-threonyl-[protein] + ADP + H(+)</text>
        <dbReference type="Rhea" id="RHEA:46608"/>
        <dbReference type="Rhea" id="RHEA-COMP:11060"/>
        <dbReference type="Rhea" id="RHEA-COMP:11605"/>
        <dbReference type="ChEBI" id="CHEBI:15378"/>
        <dbReference type="ChEBI" id="CHEBI:30013"/>
        <dbReference type="ChEBI" id="CHEBI:30616"/>
        <dbReference type="ChEBI" id="CHEBI:61977"/>
        <dbReference type="ChEBI" id="CHEBI:456216"/>
        <dbReference type="EC" id="2.7.11.1"/>
    </reaction>
</comment>
<dbReference type="SUPFAM" id="SSF56112">
    <property type="entry name" value="Protein kinase-like (PK-like)"/>
    <property type="match status" value="1"/>
</dbReference>
<sequence length="816" mass="92002">MEVDPLLKDLSEKKQNFRRNVVSLAAELKDVRSRLSSREESFARETTTRKMAETKARSMEEEVGRLQKCLEEKNGRLQASAATSEQYLKELDDLRSQLSITQAIAEASAASAESAESQCRSLLKELEGKNNSLKEHEIQVNKLGEQLDLLQKDLQARELSQRQLKDEVMRIEEEIMHAIAESGATKDCELMKILDEVSPKNIENMKKHLNSKDEEITRLRDEIRLSAHWKQKTKELESQIEKHRRADQELKKRIVKLEFCLQESRSQTRKLQRMGEKRDQALKELRDQLAMKQWLALRTAECVGKEGSFGDLKNAGGVKEGRNLGIWNMSSSLKQHLTRKTDVLEPEEEIQKGSNNLAITQIPAVSKEIKEVRVEQIPSNDYPTGDGIHLTIQDKNREDDSSKVMVHLGMGKSRNADCNSHSGSFHHTENGSQSGEEGSSGTVTGYRSSSYPLTAPSPLSGLPEISQLSWGHWFTLRDLEIATNRFSRENVLGEGGYGVVYQGCLINGIPVAVKRLLNNMGQAEKEFRVEVEAIGHVRHKNLVRFWVTVLKALKEDLFSASVNMLRMLVYEYVSNGNLEQWLHGAMRQHGNLTWEARIKILLGTAKALAYLHEAIEPKVVHRDIKSSNILIDDGFNAKVSDFGLAKLLGAGKSHIATRVMGTFGYVAPEYANSGLLNEKSDIYSFGVVLLEAITGRDPVDYGRPSDEVNLVDWLKTMVGSRRSEEVMDPSIETKPSARVLKRALLIALRCVDPDPEKRPRMSQVVRMLESDEPIPRADRRRRHNHGGSTETDSQRENSDTDKSDNPDSNSNAPQNR</sequence>
<feature type="compositionally biased region" description="Basic and acidic residues" evidence="16">
    <location>
        <begin position="792"/>
        <end position="805"/>
    </location>
</feature>
<keyword evidence="19" id="KW-1185">Reference proteome</keyword>
<evidence type="ECO:0000256" key="6">
    <source>
        <dbReference type="ARBA" id="ARBA00022692"/>
    </source>
</evidence>
<dbReference type="GO" id="GO:0005524">
    <property type="term" value="F:ATP binding"/>
    <property type="evidence" value="ECO:0007669"/>
    <property type="project" value="UniProtKB-UniRule"/>
</dbReference>
<comment type="catalytic activity">
    <reaction evidence="13">
        <text>L-seryl-[protein] + ATP = O-phospho-L-seryl-[protein] + ADP + H(+)</text>
        <dbReference type="Rhea" id="RHEA:17989"/>
        <dbReference type="Rhea" id="RHEA-COMP:9863"/>
        <dbReference type="Rhea" id="RHEA-COMP:11604"/>
        <dbReference type="ChEBI" id="CHEBI:15378"/>
        <dbReference type="ChEBI" id="CHEBI:29999"/>
        <dbReference type="ChEBI" id="CHEBI:30616"/>
        <dbReference type="ChEBI" id="CHEBI:83421"/>
        <dbReference type="ChEBI" id="CHEBI:456216"/>
        <dbReference type="EC" id="2.7.11.1"/>
    </reaction>
</comment>
<keyword evidence="10" id="KW-1133">Transmembrane helix</keyword>
<keyword evidence="11" id="KW-0472">Membrane</keyword>
<keyword evidence="9 14" id="KW-0067">ATP-binding</keyword>
<proteinExistence type="predicted"/>
<dbReference type="AlphaFoldDB" id="A0A9D5HJT4"/>
<evidence type="ECO:0000256" key="7">
    <source>
        <dbReference type="ARBA" id="ARBA00022741"/>
    </source>
</evidence>
<dbReference type="EMBL" id="JAGGNH010000003">
    <property type="protein sequence ID" value="KAJ0978692.1"/>
    <property type="molecule type" value="Genomic_DNA"/>
</dbReference>
<evidence type="ECO:0000256" key="13">
    <source>
        <dbReference type="ARBA" id="ARBA00048679"/>
    </source>
</evidence>
<keyword evidence="8" id="KW-0418">Kinase</keyword>
<dbReference type="Pfam" id="PF00069">
    <property type="entry name" value="Pkinase"/>
    <property type="match status" value="1"/>
</dbReference>
<accession>A0A9D5HJT4</accession>
<evidence type="ECO:0000256" key="5">
    <source>
        <dbReference type="ARBA" id="ARBA00022679"/>
    </source>
</evidence>
<evidence type="ECO:0000313" key="18">
    <source>
        <dbReference type="EMBL" id="KAJ0978692.1"/>
    </source>
</evidence>
<evidence type="ECO:0000256" key="4">
    <source>
        <dbReference type="ARBA" id="ARBA00022553"/>
    </source>
</evidence>
<keyword evidence="3" id="KW-0723">Serine/threonine-protein kinase</keyword>
<evidence type="ECO:0000256" key="10">
    <source>
        <dbReference type="ARBA" id="ARBA00022989"/>
    </source>
</evidence>
<feature type="coiled-coil region" evidence="15">
    <location>
        <begin position="77"/>
        <end position="253"/>
    </location>
</feature>
<evidence type="ECO:0000256" key="2">
    <source>
        <dbReference type="ARBA" id="ARBA00012513"/>
    </source>
</evidence>
<evidence type="ECO:0000256" key="12">
    <source>
        <dbReference type="ARBA" id="ARBA00047899"/>
    </source>
</evidence>
<dbReference type="Gene3D" id="3.30.200.20">
    <property type="entry name" value="Phosphorylase Kinase, domain 1"/>
    <property type="match status" value="1"/>
</dbReference>
<feature type="compositionally biased region" description="Low complexity" evidence="16">
    <location>
        <begin position="430"/>
        <end position="445"/>
    </location>
</feature>
<feature type="region of interest" description="Disordered" evidence="16">
    <location>
        <begin position="412"/>
        <end position="449"/>
    </location>
</feature>
<feature type="region of interest" description="Disordered" evidence="16">
    <location>
        <begin position="755"/>
        <end position="816"/>
    </location>
</feature>
<evidence type="ECO:0000313" key="19">
    <source>
        <dbReference type="Proteomes" id="UP001085076"/>
    </source>
</evidence>
<reference evidence="18" key="1">
    <citation type="submission" date="2021-03" db="EMBL/GenBank/DDBJ databases">
        <authorList>
            <person name="Li Z."/>
            <person name="Yang C."/>
        </authorList>
    </citation>
    <scope>NUCLEOTIDE SEQUENCE</scope>
    <source>
        <strain evidence="18">Dzin_1.0</strain>
        <tissue evidence="18">Leaf</tissue>
    </source>
</reference>
<dbReference type="PANTHER" id="PTHR47984">
    <property type="entry name" value="OS01G0323000 PROTEIN"/>
    <property type="match status" value="1"/>
</dbReference>
<reference evidence="18" key="2">
    <citation type="journal article" date="2022" name="Hortic Res">
        <title>The genome of Dioscorea zingiberensis sheds light on the biosynthesis, origin and evolution of the medicinally important diosgenin saponins.</title>
        <authorList>
            <person name="Li Y."/>
            <person name="Tan C."/>
            <person name="Li Z."/>
            <person name="Guo J."/>
            <person name="Li S."/>
            <person name="Chen X."/>
            <person name="Wang C."/>
            <person name="Dai X."/>
            <person name="Yang H."/>
            <person name="Song W."/>
            <person name="Hou L."/>
            <person name="Xu J."/>
            <person name="Tong Z."/>
            <person name="Xu A."/>
            <person name="Yuan X."/>
            <person name="Wang W."/>
            <person name="Yang Q."/>
            <person name="Chen L."/>
            <person name="Sun Z."/>
            <person name="Wang K."/>
            <person name="Pan B."/>
            <person name="Chen J."/>
            <person name="Bao Y."/>
            <person name="Liu F."/>
            <person name="Qi X."/>
            <person name="Gang D.R."/>
            <person name="Wen J."/>
            <person name="Li J."/>
        </authorList>
    </citation>
    <scope>NUCLEOTIDE SEQUENCE</scope>
    <source>
        <strain evidence="18">Dzin_1.0</strain>
    </source>
</reference>
<name>A0A9D5HJT4_9LILI</name>
<comment type="caution">
    <text evidence="18">The sequence shown here is derived from an EMBL/GenBank/DDBJ whole genome shotgun (WGS) entry which is preliminary data.</text>
</comment>
<feature type="domain" description="Protein kinase" evidence="17">
    <location>
        <begin position="486"/>
        <end position="774"/>
    </location>
</feature>
<organism evidence="18 19">
    <name type="scientific">Dioscorea zingiberensis</name>
    <dbReference type="NCBI Taxonomy" id="325984"/>
    <lineage>
        <taxon>Eukaryota</taxon>
        <taxon>Viridiplantae</taxon>
        <taxon>Streptophyta</taxon>
        <taxon>Embryophyta</taxon>
        <taxon>Tracheophyta</taxon>
        <taxon>Spermatophyta</taxon>
        <taxon>Magnoliopsida</taxon>
        <taxon>Liliopsida</taxon>
        <taxon>Dioscoreales</taxon>
        <taxon>Dioscoreaceae</taxon>
        <taxon>Dioscorea</taxon>
    </lineage>
</organism>
<dbReference type="EC" id="2.7.11.1" evidence="2"/>
<evidence type="ECO:0000256" key="1">
    <source>
        <dbReference type="ARBA" id="ARBA00004167"/>
    </source>
</evidence>
<dbReference type="PANTHER" id="PTHR47984:SF14">
    <property type="entry name" value="OS01G0323000 PROTEIN"/>
    <property type="match status" value="1"/>
</dbReference>
<dbReference type="CDD" id="cd14066">
    <property type="entry name" value="STKc_IRAK"/>
    <property type="match status" value="1"/>
</dbReference>
<evidence type="ECO:0000256" key="15">
    <source>
        <dbReference type="SAM" id="Coils"/>
    </source>
</evidence>
<dbReference type="InterPro" id="IPR011009">
    <property type="entry name" value="Kinase-like_dom_sf"/>
</dbReference>
<dbReference type="OrthoDB" id="4062651at2759"/>
<dbReference type="PROSITE" id="PS00108">
    <property type="entry name" value="PROTEIN_KINASE_ST"/>
    <property type="match status" value="1"/>
</dbReference>
<evidence type="ECO:0000256" key="14">
    <source>
        <dbReference type="PROSITE-ProRule" id="PRU10141"/>
    </source>
</evidence>